<dbReference type="AlphaFoldDB" id="Q0FX31"/>
<dbReference type="PROSITE" id="PS51384">
    <property type="entry name" value="FAD_FR"/>
    <property type="match status" value="1"/>
</dbReference>
<dbReference type="HOGENOM" id="CLU_040923_0_0_5"/>
<dbReference type="PANTHER" id="PTHR30157:SF0">
    <property type="entry name" value="NADPH-DEPENDENT FERRIC-CHELATE REDUCTASE"/>
    <property type="match status" value="1"/>
</dbReference>
<keyword evidence="4" id="KW-1185">Reference proteome</keyword>
<dbReference type="InterPro" id="IPR039374">
    <property type="entry name" value="SIP_fam"/>
</dbReference>
<comment type="similarity">
    <text evidence="1">Belongs to the SIP oxidoreductase family.</text>
</comment>
<dbReference type="CDD" id="cd06193">
    <property type="entry name" value="siderophore_interacting"/>
    <property type="match status" value="1"/>
</dbReference>
<sequence length="332" mass="35528">MQRADATLEIDSTTAIATFRNYAADAGRPVSDHGESITVALPRGSLTVMPDGAGTRLRIESPDAVALQLARDLLVSKLALQGVVPRWQEDLAGRQPGNQSRATVLAARRLSPNYSRVVIEGPDLARFAEAGLHFRLLFGPEGGGWPETDAGGATRWPGGMTAWHRPVYTTRAIEVSGAAARITFDVFRHAGGRVTEWCDRVAPGAEIAMTGPGGGGLPEMAGWMGLVGDETALPVMIRILEAMPDNTRGEAVLFVPDAADIQSVRHPEGVSLRWVLRGGDETPLAALKTLNVPAQDRYVFFAGEKAQALAARAWLPEQGLKKGEFISAAYWS</sequence>
<gene>
    <name evidence="3" type="ORF">R2601_02323</name>
</gene>
<evidence type="ECO:0000256" key="1">
    <source>
        <dbReference type="ARBA" id="ARBA00035644"/>
    </source>
</evidence>
<dbReference type="InterPro" id="IPR039261">
    <property type="entry name" value="FNR_nucleotide-bd"/>
</dbReference>
<evidence type="ECO:0000259" key="2">
    <source>
        <dbReference type="PROSITE" id="PS51384"/>
    </source>
</evidence>
<dbReference type="Pfam" id="PF08021">
    <property type="entry name" value="FAD_binding_9"/>
    <property type="match status" value="1"/>
</dbReference>
<accession>Q0FX31</accession>
<feature type="domain" description="FAD-binding FR-type" evidence="2">
    <location>
        <begin position="97"/>
        <end position="219"/>
    </location>
</feature>
<dbReference type="GO" id="GO:0016491">
    <property type="term" value="F:oxidoreductase activity"/>
    <property type="evidence" value="ECO:0007669"/>
    <property type="project" value="InterPro"/>
</dbReference>
<dbReference type="OrthoDB" id="9814826at2"/>
<dbReference type="EMBL" id="AATQ01000001">
    <property type="protein sequence ID" value="EAU48371.1"/>
    <property type="molecule type" value="Genomic_DNA"/>
</dbReference>
<dbReference type="Gene3D" id="2.40.30.10">
    <property type="entry name" value="Translation factors"/>
    <property type="match status" value="1"/>
</dbReference>
<organism evidence="3 4">
    <name type="scientific">Salipiger bermudensis (strain DSM 26914 / JCM 13377 / KCTC 12554 / HTCC2601)</name>
    <name type="common">Pelagibaca bermudensis</name>
    <dbReference type="NCBI Taxonomy" id="314265"/>
    <lineage>
        <taxon>Bacteria</taxon>
        <taxon>Pseudomonadati</taxon>
        <taxon>Pseudomonadota</taxon>
        <taxon>Alphaproteobacteria</taxon>
        <taxon>Rhodobacterales</taxon>
        <taxon>Roseobacteraceae</taxon>
        <taxon>Salipiger</taxon>
    </lineage>
</organism>
<dbReference type="InterPro" id="IPR017938">
    <property type="entry name" value="Riboflavin_synthase-like_b-brl"/>
</dbReference>
<dbReference type="RefSeq" id="WP_007801741.1">
    <property type="nucleotide sequence ID" value="NZ_DS022277.1"/>
</dbReference>
<evidence type="ECO:0000313" key="4">
    <source>
        <dbReference type="Proteomes" id="UP000006230"/>
    </source>
</evidence>
<dbReference type="InterPro" id="IPR013113">
    <property type="entry name" value="SIP_FAD-bd"/>
</dbReference>
<name>Q0FX31_SALBH</name>
<dbReference type="Pfam" id="PF04954">
    <property type="entry name" value="SIP"/>
    <property type="match status" value="1"/>
</dbReference>
<dbReference type="eggNOG" id="COG2375">
    <property type="taxonomic scope" value="Bacteria"/>
</dbReference>
<dbReference type="InterPro" id="IPR007037">
    <property type="entry name" value="SIP_rossman_dom"/>
</dbReference>
<dbReference type="Gene3D" id="3.40.50.80">
    <property type="entry name" value="Nucleotide-binding domain of ferredoxin-NADP reductase (FNR) module"/>
    <property type="match status" value="1"/>
</dbReference>
<dbReference type="Proteomes" id="UP000006230">
    <property type="component" value="Unassembled WGS sequence"/>
</dbReference>
<dbReference type="STRING" id="314265.R2601_02323"/>
<proteinExistence type="inferred from homology"/>
<evidence type="ECO:0000313" key="3">
    <source>
        <dbReference type="EMBL" id="EAU48371.1"/>
    </source>
</evidence>
<reference evidence="3 4" key="1">
    <citation type="journal article" date="2010" name="J. Bacteriol.">
        <title>Genome sequences of Pelagibaca bermudensis HTCC2601T and Maritimibacter alkaliphilus HTCC2654T, the type strains of two marine Roseobacter genera.</title>
        <authorList>
            <person name="Thrash J.C."/>
            <person name="Cho J.C."/>
            <person name="Ferriera S."/>
            <person name="Johnson J."/>
            <person name="Vergin K.L."/>
            <person name="Giovannoni S.J."/>
        </authorList>
    </citation>
    <scope>NUCLEOTIDE SEQUENCE [LARGE SCALE GENOMIC DNA]</scope>
    <source>
        <strain evidence="4">DSM 26914 / JCM 13377 / KCTC 12554 / HTCC2601</strain>
    </source>
</reference>
<protein>
    <submittedName>
        <fullName evidence="3">Siderophore-interacting protein</fullName>
    </submittedName>
</protein>
<dbReference type="PANTHER" id="PTHR30157">
    <property type="entry name" value="FERRIC REDUCTASE, NADPH-DEPENDENT"/>
    <property type="match status" value="1"/>
</dbReference>
<dbReference type="SUPFAM" id="SSF63380">
    <property type="entry name" value="Riboflavin synthase domain-like"/>
    <property type="match status" value="1"/>
</dbReference>
<dbReference type="InterPro" id="IPR017927">
    <property type="entry name" value="FAD-bd_FR_type"/>
</dbReference>
<comment type="caution">
    <text evidence="3">The sequence shown here is derived from an EMBL/GenBank/DDBJ whole genome shotgun (WGS) entry which is preliminary data.</text>
</comment>